<protein>
    <submittedName>
        <fullName evidence="3">Uncharacterized protein</fullName>
    </submittedName>
</protein>
<feature type="region of interest" description="Disordered" evidence="2">
    <location>
        <begin position="119"/>
        <end position="145"/>
    </location>
</feature>
<dbReference type="PANTHER" id="PTHR38019:SF1">
    <property type="entry name" value="N-ACETYLTRANSFERASE DOMAIN-CONTAINING PROTEIN"/>
    <property type="match status" value="1"/>
</dbReference>
<feature type="region of interest" description="Disordered" evidence="2">
    <location>
        <begin position="238"/>
        <end position="297"/>
    </location>
</feature>
<dbReference type="VEuPathDB" id="TriTrypDB:TvY486_1110950"/>
<evidence type="ECO:0000313" key="3">
    <source>
        <dbReference type="EMBL" id="CCC53611.1"/>
    </source>
</evidence>
<dbReference type="AlphaFoldDB" id="G0UCQ1"/>
<feature type="coiled-coil region" evidence="1">
    <location>
        <begin position="816"/>
        <end position="847"/>
    </location>
</feature>
<keyword evidence="1" id="KW-0175">Coiled coil</keyword>
<evidence type="ECO:0000256" key="2">
    <source>
        <dbReference type="SAM" id="MobiDB-lite"/>
    </source>
</evidence>
<gene>
    <name evidence="3" type="ORF">TVY486_1110950</name>
</gene>
<sequence length="856" mass="98249">MGERSMSITRKTSMPKERGQSVVIPNIPKIMDERARVKLMCDYEKYEAEFFKHHIGTAETTCTMGVKFAPVDFDRHLPSRDEPTVAERAAEMRKQLRAKMKEQAARASTFHLLSVERSRTSGRLKQSEVGAHATGAGGGYRPHGGNSGISGAAALAVGTPASTAAPETLPGCHAQVAESAHPKASVGLSPVLAPIPIPEHVQLRGSSQRHITSMSSKEMNVPQPASSPATLVVGPKGCEPSSANASVPNDASVGASQRVALRPSTRKPNSLAWADDANAKSSPMRGKPVVSPIGSSRNHNERVAELIMQLHRNTQQEVERSAQTKPVRLQDTKFSYSSWDAQHCARLLRILLKPPNEFGESFKLDMRNIELRWMWSNRVPKCFVSLQTWRGGDGDDGVENECSVINSPRSVLVLLRNGVTVADLKSGEVFDDATLPIEPETRTTIRNLRRQHHAKKLDKLLAHLRSDYLSLCLTVSLSDILEEFHATKQKEAAAVPTSIREAQEKQKRVFEVATRQLEKHMAFSRDVQRRRLLVEERRRQAEDEARQKLQKKKDEERAAHEQALLRFKAQQQRLAEMVTLYQRQLEERLATAAAKNARLIEARERKMELRREEAKKHAEERKARCERMREMHEFQRDLIRQKNEEREARIEHLRVEQERKRREAHEVLVEKVMKSMSLRERARQRAAEHEDEVRQAAHEQQQKVEERIERFHQAREEERVRRAKKEAEKRCRMKEAFSAAKVKLETFKEEVVQKQEKHQKRYSELQQQREAEVLERRERDRQDMETKAFAVTQRQRITEFKKLEMVIQLVAKREVAEVLESQRELLLREAEKKRLALVEERNALKQNFARQLSHIE</sequence>
<proteinExistence type="predicted"/>
<feature type="region of interest" description="Disordered" evidence="2">
    <location>
        <begin position="537"/>
        <end position="557"/>
    </location>
</feature>
<name>G0UCQ1_TRYVY</name>
<dbReference type="PANTHER" id="PTHR38019">
    <property type="entry name" value="KDA ANTIGEN P200, PUTATIVE-RELATED"/>
    <property type="match status" value="1"/>
</dbReference>
<dbReference type="EMBL" id="HE573027">
    <property type="protein sequence ID" value="CCC53611.1"/>
    <property type="molecule type" value="Genomic_DNA"/>
</dbReference>
<organism evidence="3">
    <name type="scientific">Trypanosoma vivax (strain Y486)</name>
    <dbReference type="NCBI Taxonomy" id="1055687"/>
    <lineage>
        <taxon>Eukaryota</taxon>
        <taxon>Discoba</taxon>
        <taxon>Euglenozoa</taxon>
        <taxon>Kinetoplastea</taxon>
        <taxon>Metakinetoplastina</taxon>
        <taxon>Trypanosomatida</taxon>
        <taxon>Trypanosomatidae</taxon>
        <taxon>Trypanosoma</taxon>
        <taxon>Duttonella</taxon>
    </lineage>
</organism>
<feature type="compositionally biased region" description="Gly residues" evidence="2">
    <location>
        <begin position="135"/>
        <end position="145"/>
    </location>
</feature>
<reference evidence="3" key="1">
    <citation type="journal article" date="2012" name="Proc. Natl. Acad. Sci. U.S.A.">
        <title>Antigenic diversity is generated by distinct evolutionary mechanisms in African trypanosome species.</title>
        <authorList>
            <person name="Jackson A.P."/>
            <person name="Berry A."/>
            <person name="Aslett M."/>
            <person name="Allison H.C."/>
            <person name="Burton P."/>
            <person name="Vavrova-Anderson J."/>
            <person name="Brown R."/>
            <person name="Browne H."/>
            <person name="Corton N."/>
            <person name="Hauser H."/>
            <person name="Gamble J."/>
            <person name="Gilderthorp R."/>
            <person name="Marcello L."/>
            <person name="McQuillan J."/>
            <person name="Otto T.D."/>
            <person name="Quail M.A."/>
            <person name="Sanders M.J."/>
            <person name="van Tonder A."/>
            <person name="Ginger M.L."/>
            <person name="Field M.C."/>
            <person name="Barry J.D."/>
            <person name="Hertz-Fowler C."/>
            <person name="Berriman M."/>
        </authorList>
    </citation>
    <scope>NUCLEOTIDE SEQUENCE</scope>
    <source>
        <strain evidence="3">Y486</strain>
    </source>
</reference>
<accession>G0UCQ1</accession>
<evidence type="ECO:0000256" key="1">
    <source>
        <dbReference type="SAM" id="Coils"/>
    </source>
</evidence>
<feature type="coiled-coil region" evidence="1">
    <location>
        <begin position="748"/>
        <end position="775"/>
    </location>
</feature>